<dbReference type="SUPFAM" id="SSF55811">
    <property type="entry name" value="Nudix"/>
    <property type="match status" value="1"/>
</dbReference>
<dbReference type="EMBL" id="JBHTHX010001279">
    <property type="protein sequence ID" value="MFD0888324.1"/>
    <property type="molecule type" value="Genomic_DNA"/>
</dbReference>
<dbReference type="GO" id="GO:0016787">
    <property type="term" value="F:hydrolase activity"/>
    <property type="evidence" value="ECO:0007669"/>
    <property type="project" value="UniProtKB-KW"/>
</dbReference>
<keyword evidence="8" id="KW-1185">Reference proteome</keyword>
<keyword evidence="4" id="KW-0460">Magnesium</keyword>
<dbReference type="PROSITE" id="PS51462">
    <property type="entry name" value="NUDIX"/>
    <property type="match status" value="1"/>
</dbReference>
<proteinExistence type="inferred from homology"/>
<dbReference type="Pfam" id="PF00293">
    <property type="entry name" value="NUDIX"/>
    <property type="match status" value="1"/>
</dbReference>
<dbReference type="InterPro" id="IPR000086">
    <property type="entry name" value="NUDIX_hydrolase_dom"/>
</dbReference>
<name>A0ABW3DZD7_9ACTN</name>
<comment type="caution">
    <text evidence="7">The sequence shown here is derived from an EMBL/GenBank/DDBJ whole genome shotgun (WGS) entry which is preliminary data.</text>
</comment>
<dbReference type="Proteomes" id="UP001597024">
    <property type="component" value="Unassembled WGS sequence"/>
</dbReference>
<evidence type="ECO:0000256" key="3">
    <source>
        <dbReference type="ARBA" id="ARBA00022801"/>
    </source>
</evidence>
<protein>
    <submittedName>
        <fullName evidence="7">NUDIX hydrolase</fullName>
    </submittedName>
</protein>
<evidence type="ECO:0000256" key="2">
    <source>
        <dbReference type="ARBA" id="ARBA00005582"/>
    </source>
</evidence>
<dbReference type="InterPro" id="IPR020084">
    <property type="entry name" value="NUDIX_hydrolase_CS"/>
</dbReference>
<dbReference type="PRINTS" id="PR00502">
    <property type="entry name" value="NUDIXFAMILY"/>
</dbReference>
<reference evidence="8" key="1">
    <citation type="journal article" date="2019" name="Int. J. Syst. Evol. Microbiol.">
        <title>The Global Catalogue of Microorganisms (GCM) 10K type strain sequencing project: providing services to taxonomists for standard genome sequencing and annotation.</title>
        <authorList>
            <consortium name="The Broad Institute Genomics Platform"/>
            <consortium name="The Broad Institute Genome Sequencing Center for Infectious Disease"/>
            <person name="Wu L."/>
            <person name="Ma J."/>
        </authorList>
    </citation>
    <scope>NUCLEOTIDE SEQUENCE [LARGE SCALE GENOMIC DNA]</scope>
    <source>
        <strain evidence="8">CCUG 62974</strain>
    </source>
</reference>
<dbReference type="PROSITE" id="PS00893">
    <property type="entry name" value="NUDIX_BOX"/>
    <property type="match status" value="1"/>
</dbReference>
<dbReference type="CDD" id="cd04685">
    <property type="entry name" value="NUDIX_Hydrolase"/>
    <property type="match status" value="1"/>
</dbReference>
<gene>
    <name evidence="7" type="ORF">ACFQ08_27625</name>
</gene>
<accession>A0ABW3DZD7</accession>
<evidence type="ECO:0000313" key="8">
    <source>
        <dbReference type="Proteomes" id="UP001597024"/>
    </source>
</evidence>
<sequence>MPEVIVRPSARILLVDDRDRVLLFHGLGMGEGSGHAWFTPGGGVADGETARQAAARELFEETGRRASPEDFGPVVATSSGHWRHNDGRLFLSQDSFFFLRTGGGEIDDSGMEDLERSMIDRSRWWSLPELRTTRDRIVPPALPGLLEELLAGAVPAEPVVLPWHHPEPPELRPETADVT</sequence>
<dbReference type="Gene3D" id="3.90.79.10">
    <property type="entry name" value="Nucleoside Triphosphate Pyrophosphohydrolase"/>
    <property type="match status" value="1"/>
</dbReference>
<evidence type="ECO:0000313" key="7">
    <source>
        <dbReference type="EMBL" id="MFD0888324.1"/>
    </source>
</evidence>
<comment type="similarity">
    <text evidence="2 5">Belongs to the Nudix hydrolase family.</text>
</comment>
<dbReference type="InterPro" id="IPR015797">
    <property type="entry name" value="NUDIX_hydrolase-like_dom_sf"/>
</dbReference>
<evidence type="ECO:0000256" key="4">
    <source>
        <dbReference type="ARBA" id="ARBA00022842"/>
    </source>
</evidence>
<organism evidence="7 8">
    <name type="scientific">Streptosporangium algeriense</name>
    <dbReference type="NCBI Taxonomy" id="1682748"/>
    <lineage>
        <taxon>Bacteria</taxon>
        <taxon>Bacillati</taxon>
        <taxon>Actinomycetota</taxon>
        <taxon>Actinomycetes</taxon>
        <taxon>Streptosporangiales</taxon>
        <taxon>Streptosporangiaceae</taxon>
        <taxon>Streptosporangium</taxon>
    </lineage>
</organism>
<dbReference type="PANTHER" id="PTHR43046:SF12">
    <property type="entry name" value="GDP-MANNOSE MANNOSYL HYDROLASE"/>
    <property type="match status" value="1"/>
</dbReference>
<evidence type="ECO:0000256" key="5">
    <source>
        <dbReference type="RuleBase" id="RU003476"/>
    </source>
</evidence>
<feature type="domain" description="Nudix hydrolase" evidence="6">
    <location>
        <begin position="5"/>
        <end position="146"/>
    </location>
</feature>
<comment type="cofactor">
    <cofactor evidence="1">
        <name>Mg(2+)</name>
        <dbReference type="ChEBI" id="CHEBI:18420"/>
    </cofactor>
</comment>
<dbReference type="InterPro" id="IPR020476">
    <property type="entry name" value="Nudix_hydrolase"/>
</dbReference>
<keyword evidence="3 5" id="KW-0378">Hydrolase</keyword>
<dbReference type="PANTHER" id="PTHR43046">
    <property type="entry name" value="GDP-MANNOSE MANNOSYL HYDROLASE"/>
    <property type="match status" value="1"/>
</dbReference>
<evidence type="ECO:0000256" key="1">
    <source>
        <dbReference type="ARBA" id="ARBA00001946"/>
    </source>
</evidence>
<evidence type="ECO:0000259" key="6">
    <source>
        <dbReference type="PROSITE" id="PS51462"/>
    </source>
</evidence>